<name>A0A399T2S9_9BACT</name>
<sequence>MQALYSIKDSSLKIRQGNCSCLSNSDIKLLKQTIDKEAQQTKVTIKKGDYTMSIKEFYTYGLSLHVLQTWLAEQEEPEMQEAYTLMKERLDIVQAETDFRSHLFAFCSTFSMMASELNKFQSHVKPQIISDNSGRIKGLEFELNAYPCEQKKFRIDGHTRPAFRVGSYAYYMIHPEWVSVKRSLFEKPTAFNNIDIPVYIQTHAINRLRERIDTLSRDCVELYVYLSFQNPVITFFRGKILVDYVYAQTKLGYLLVEIADNVLLIKTFLLLTNQATPEGEKLKDLTGLSKIDMKYWNIDRLSTFQKTDMEENEELQLIFRNAGCSGLFSKAVNFLEEEEKEHRSIADNFLKYCLLE</sequence>
<reference evidence="1 2" key="1">
    <citation type="submission" date="2018-08" db="EMBL/GenBank/DDBJ databases">
        <title>Pallidiluteibacterium maritimus gen. nov., sp. nov., isolated from coastal sediment.</title>
        <authorList>
            <person name="Zhou L.Y."/>
        </authorList>
    </citation>
    <scope>NUCLEOTIDE SEQUENCE [LARGE SCALE GENOMIC DNA]</scope>
    <source>
        <strain evidence="1 2">XSD2</strain>
    </source>
</reference>
<keyword evidence="2" id="KW-1185">Reference proteome</keyword>
<dbReference type="Proteomes" id="UP000265926">
    <property type="component" value="Unassembled WGS sequence"/>
</dbReference>
<proteinExistence type="predicted"/>
<comment type="caution">
    <text evidence="1">The sequence shown here is derived from an EMBL/GenBank/DDBJ whole genome shotgun (WGS) entry which is preliminary data.</text>
</comment>
<evidence type="ECO:0000313" key="2">
    <source>
        <dbReference type="Proteomes" id="UP000265926"/>
    </source>
</evidence>
<accession>A0A399T2S9</accession>
<dbReference type="AlphaFoldDB" id="A0A399T2S9"/>
<organism evidence="1 2">
    <name type="scientific">Maribellus luteus</name>
    <dbReference type="NCBI Taxonomy" id="2305463"/>
    <lineage>
        <taxon>Bacteria</taxon>
        <taxon>Pseudomonadati</taxon>
        <taxon>Bacteroidota</taxon>
        <taxon>Bacteroidia</taxon>
        <taxon>Marinilabiliales</taxon>
        <taxon>Prolixibacteraceae</taxon>
        <taxon>Maribellus</taxon>
    </lineage>
</organism>
<evidence type="ECO:0000313" key="1">
    <source>
        <dbReference type="EMBL" id="RIJ49349.1"/>
    </source>
</evidence>
<protein>
    <submittedName>
        <fullName evidence="1">Uncharacterized protein</fullName>
    </submittedName>
</protein>
<dbReference type="EMBL" id="QWGR01000003">
    <property type="protein sequence ID" value="RIJ49349.1"/>
    <property type="molecule type" value="Genomic_DNA"/>
</dbReference>
<gene>
    <name evidence="1" type="ORF">D1614_07330</name>
</gene>